<reference evidence="2 4" key="1">
    <citation type="journal article" date="2014" name="BMC Genomics">
        <title>Genome sequence of Anopheles sinensis provides insight into genetics basis of mosquito competence for malaria parasites.</title>
        <authorList>
            <person name="Zhou D."/>
            <person name="Zhang D."/>
            <person name="Ding G."/>
            <person name="Shi L."/>
            <person name="Hou Q."/>
            <person name="Ye Y."/>
            <person name="Xu Y."/>
            <person name="Zhou H."/>
            <person name="Xiong C."/>
            <person name="Li S."/>
            <person name="Yu J."/>
            <person name="Hong S."/>
            <person name="Yu X."/>
            <person name="Zou P."/>
            <person name="Chen C."/>
            <person name="Chang X."/>
            <person name="Wang W."/>
            <person name="Lv Y."/>
            <person name="Sun Y."/>
            <person name="Ma L."/>
            <person name="Shen B."/>
            <person name="Zhu C."/>
        </authorList>
    </citation>
    <scope>NUCLEOTIDE SEQUENCE [LARGE SCALE GENOMIC DNA]</scope>
</reference>
<evidence type="ECO:0000313" key="4">
    <source>
        <dbReference type="Proteomes" id="UP000030765"/>
    </source>
</evidence>
<dbReference type="EnsemblMetazoa" id="ASIC003378-RA">
    <property type="protein sequence ID" value="ASIC003378-PA"/>
    <property type="gene ID" value="ASIC003378"/>
</dbReference>
<feature type="region of interest" description="Disordered" evidence="1">
    <location>
        <begin position="1"/>
        <end position="35"/>
    </location>
</feature>
<feature type="region of interest" description="Disordered" evidence="1">
    <location>
        <begin position="122"/>
        <end position="174"/>
    </location>
</feature>
<dbReference type="EMBL" id="KE524775">
    <property type="protein sequence ID" value="KFB36261.1"/>
    <property type="molecule type" value="Genomic_DNA"/>
</dbReference>
<sequence length="174" mass="18884">MTPSSQTPPPRLSRENTQAGACGLTDRFPGSPEGRRKRACVVLSGPHVVPCLARTEVAYRWPEVLYVFALPLGDNASCGCRATKAGMERNLLACGESPFPETRWETRERNDTYRLGVNWVHGEEDTGQDGEIPPQAGYREADAGEEDGGGGMEGHVGGVKPYRPEPEGYVVEPV</sequence>
<accession>A0A084VE67</accession>
<protein>
    <submittedName>
        <fullName evidence="2 3">Uncharacterized protein</fullName>
    </submittedName>
</protein>
<dbReference type="VEuPathDB" id="VectorBase:ASIC003378"/>
<dbReference type="EMBL" id="ATLV01012250">
    <property type="status" value="NOT_ANNOTATED_CDS"/>
    <property type="molecule type" value="Genomic_DNA"/>
</dbReference>
<dbReference type="Proteomes" id="UP000030765">
    <property type="component" value="Unassembled WGS sequence"/>
</dbReference>
<dbReference type="AlphaFoldDB" id="A0A084VE67"/>
<reference evidence="3" key="2">
    <citation type="submission" date="2020-05" db="UniProtKB">
        <authorList>
            <consortium name="EnsemblMetazoa"/>
        </authorList>
    </citation>
    <scope>IDENTIFICATION</scope>
</reference>
<feature type="compositionally biased region" description="Pro residues" evidence="1">
    <location>
        <begin position="1"/>
        <end position="11"/>
    </location>
</feature>
<organism evidence="2">
    <name type="scientific">Anopheles sinensis</name>
    <name type="common">Mosquito</name>
    <dbReference type="NCBI Taxonomy" id="74873"/>
    <lineage>
        <taxon>Eukaryota</taxon>
        <taxon>Metazoa</taxon>
        <taxon>Ecdysozoa</taxon>
        <taxon>Arthropoda</taxon>
        <taxon>Hexapoda</taxon>
        <taxon>Insecta</taxon>
        <taxon>Pterygota</taxon>
        <taxon>Neoptera</taxon>
        <taxon>Endopterygota</taxon>
        <taxon>Diptera</taxon>
        <taxon>Nematocera</taxon>
        <taxon>Culicoidea</taxon>
        <taxon>Culicidae</taxon>
        <taxon>Anophelinae</taxon>
        <taxon>Anopheles</taxon>
    </lineage>
</organism>
<proteinExistence type="predicted"/>
<dbReference type="VEuPathDB" id="VectorBase:ASIS001346"/>
<name>A0A084VE67_ANOSI</name>
<evidence type="ECO:0000256" key="1">
    <source>
        <dbReference type="SAM" id="MobiDB-lite"/>
    </source>
</evidence>
<gene>
    <name evidence="2" type="ORF">ZHAS_00003378</name>
</gene>
<evidence type="ECO:0000313" key="3">
    <source>
        <dbReference type="EnsemblMetazoa" id="ASIC003378-PA"/>
    </source>
</evidence>
<keyword evidence="4" id="KW-1185">Reference proteome</keyword>
<evidence type="ECO:0000313" key="2">
    <source>
        <dbReference type="EMBL" id="KFB36261.1"/>
    </source>
</evidence>